<dbReference type="AlphaFoldDB" id="A0A397HN12"/>
<keyword evidence="1" id="KW-1133">Transmembrane helix</keyword>
<proteinExistence type="predicted"/>
<reference evidence="2 3" key="1">
    <citation type="submission" date="2018-08" db="EMBL/GenBank/DDBJ databases">
        <title>Genome and evolution of the arbuscular mycorrhizal fungus Diversispora epigaea (formerly Glomus versiforme) and its bacterial endosymbionts.</title>
        <authorList>
            <person name="Sun X."/>
            <person name="Fei Z."/>
            <person name="Harrison M."/>
        </authorList>
    </citation>
    <scope>NUCLEOTIDE SEQUENCE [LARGE SCALE GENOMIC DNA]</scope>
    <source>
        <strain evidence="2 3">IT104</strain>
    </source>
</reference>
<evidence type="ECO:0000313" key="2">
    <source>
        <dbReference type="EMBL" id="RHZ64529.1"/>
    </source>
</evidence>
<gene>
    <name evidence="2" type="ORF">Glove_323g8</name>
</gene>
<evidence type="ECO:0000256" key="1">
    <source>
        <dbReference type="SAM" id="Phobius"/>
    </source>
</evidence>
<sequence>MRNYKDIQASQYPLQIFKAGSLKIHVCLMLYYILIWKHSKYFSFFLPSLEMPIASAGLDKPERIFPTYENLDLCYAYDLIHLKCDINYHYDTLAFK</sequence>
<organism evidence="2 3">
    <name type="scientific">Diversispora epigaea</name>
    <dbReference type="NCBI Taxonomy" id="1348612"/>
    <lineage>
        <taxon>Eukaryota</taxon>
        <taxon>Fungi</taxon>
        <taxon>Fungi incertae sedis</taxon>
        <taxon>Mucoromycota</taxon>
        <taxon>Glomeromycotina</taxon>
        <taxon>Glomeromycetes</taxon>
        <taxon>Diversisporales</taxon>
        <taxon>Diversisporaceae</taxon>
        <taxon>Diversispora</taxon>
    </lineage>
</organism>
<evidence type="ECO:0000313" key="3">
    <source>
        <dbReference type="Proteomes" id="UP000266861"/>
    </source>
</evidence>
<accession>A0A397HN12</accession>
<protein>
    <submittedName>
        <fullName evidence="2">Uncharacterized protein</fullName>
    </submittedName>
</protein>
<name>A0A397HN12_9GLOM</name>
<dbReference type="Proteomes" id="UP000266861">
    <property type="component" value="Unassembled WGS sequence"/>
</dbReference>
<keyword evidence="1" id="KW-0812">Transmembrane</keyword>
<comment type="caution">
    <text evidence="2">The sequence shown here is derived from an EMBL/GenBank/DDBJ whole genome shotgun (WGS) entry which is preliminary data.</text>
</comment>
<keyword evidence="3" id="KW-1185">Reference proteome</keyword>
<feature type="transmembrane region" description="Helical" evidence="1">
    <location>
        <begin position="12"/>
        <end position="34"/>
    </location>
</feature>
<dbReference type="EMBL" id="PQFF01000295">
    <property type="protein sequence ID" value="RHZ64529.1"/>
    <property type="molecule type" value="Genomic_DNA"/>
</dbReference>
<keyword evidence="1" id="KW-0472">Membrane</keyword>